<reference evidence="1" key="1">
    <citation type="submission" date="2022-07" db="EMBL/GenBank/DDBJ databases">
        <title>Phylogenomic reconstructions and comparative analyses of Kickxellomycotina fungi.</title>
        <authorList>
            <person name="Reynolds N.K."/>
            <person name="Stajich J.E."/>
            <person name="Barry K."/>
            <person name="Grigoriev I.V."/>
            <person name="Crous P."/>
            <person name="Smith M.E."/>
        </authorList>
    </citation>
    <scope>NUCLEOTIDE SEQUENCE</scope>
    <source>
        <strain evidence="1">RSA 1196</strain>
    </source>
</reference>
<evidence type="ECO:0000313" key="2">
    <source>
        <dbReference type="Proteomes" id="UP001150925"/>
    </source>
</evidence>
<keyword evidence="2" id="KW-1185">Reference proteome</keyword>
<sequence>MDYKLIAHGTKSPYDHPKGCECGHHGEKTELETEFFVSYDDHILKFTFKGEVSLNKCDPLIQKAFTEKNYEVIDCPSELPECHHDDPVEIDLEDGDV</sequence>
<dbReference type="EMBL" id="JANBPY010002119">
    <property type="protein sequence ID" value="KAJ1956478.1"/>
    <property type="molecule type" value="Genomic_DNA"/>
</dbReference>
<evidence type="ECO:0000313" key="1">
    <source>
        <dbReference type="EMBL" id="KAJ1956478.1"/>
    </source>
</evidence>
<organism evidence="1 2">
    <name type="scientific">Dispira parvispora</name>
    <dbReference type="NCBI Taxonomy" id="1520584"/>
    <lineage>
        <taxon>Eukaryota</taxon>
        <taxon>Fungi</taxon>
        <taxon>Fungi incertae sedis</taxon>
        <taxon>Zoopagomycota</taxon>
        <taxon>Kickxellomycotina</taxon>
        <taxon>Dimargaritomycetes</taxon>
        <taxon>Dimargaritales</taxon>
        <taxon>Dimargaritaceae</taxon>
        <taxon>Dispira</taxon>
    </lineage>
</organism>
<gene>
    <name evidence="1" type="ORF">IWQ62_005293</name>
</gene>
<proteinExistence type="predicted"/>
<dbReference type="AlphaFoldDB" id="A0A9W8AR94"/>
<protein>
    <submittedName>
        <fullName evidence="1">Uncharacterized protein</fullName>
    </submittedName>
</protein>
<comment type="caution">
    <text evidence="1">The sequence shown here is derived from an EMBL/GenBank/DDBJ whole genome shotgun (WGS) entry which is preliminary data.</text>
</comment>
<dbReference type="Proteomes" id="UP001150925">
    <property type="component" value="Unassembled WGS sequence"/>
</dbReference>
<name>A0A9W8AR94_9FUNG</name>
<feature type="non-terminal residue" evidence="1">
    <location>
        <position position="97"/>
    </location>
</feature>
<accession>A0A9W8AR94</accession>